<dbReference type="Gene3D" id="2.60.40.150">
    <property type="entry name" value="C2 domain"/>
    <property type="match status" value="2"/>
</dbReference>
<dbReference type="InterPro" id="IPR035892">
    <property type="entry name" value="C2_domain_sf"/>
</dbReference>
<accession>W6UD94</accession>
<organism evidence="3 4">
    <name type="scientific">Echinococcus granulosus</name>
    <name type="common">Hydatid tapeworm</name>
    <dbReference type="NCBI Taxonomy" id="6210"/>
    <lineage>
        <taxon>Eukaryota</taxon>
        <taxon>Metazoa</taxon>
        <taxon>Spiralia</taxon>
        <taxon>Lophotrochozoa</taxon>
        <taxon>Platyhelminthes</taxon>
        <taxon>Cestoda</taxon>
        <taxon>Eucestoda</taxon>
        <taxon>Cyclophyllidea</taxon>
        <taxon>Taeniidae</taxon>
        <taxon>Echinococcus</taxon>
        <taxon>Echinococcus granulosus group</taxon>
    </lineage>
</organism>
<protein>
    <recommendedName>
        <fullName evidence="2">C2 domain-containing protein</fullName>
    </recommendedName>
</protein>
<dbReference type="GO" id="GO:0030424">
    <property type="term" value="C:axon"/>
    <property type="evidence" value="ECO:0007669"/>
    <property type="project" value="TreeGrafter"/>
</dbReference>
<dbReference type="GeneID" id="36341892"/>
<dbReference type="GO" id="GO:0030276">
    <property type="term" value="F:clathrin binding"/>
    <property type="evidence" value="ECO:0007669"/>
    <property type="project" value="TreeGrafter"/>
</dbReference>
<dbReference type="GO" id="GO:0000149">
    <property type="term" value="F:SNARE binding"/>
    <property type="evidence" value="ECO:0007669"/>
    <property type="project" value="TreeGrafter"/>
</dbReference>
<dbReference type="PROSITE" id="PS50004">
    <property type="entry name" value="C2"/>
    <property type="match status" value="2"/>
</dbReference>
<feature type="domain" description="C2" evidence="2">
    <location>
        <begin position="517"/>
        <end position="660"/>
    </location>
</feature>
<feature type="region of interest" description="Disordered" evidence="1">
    <location>
        <begin position="346"/>
        <end position="366"/>
    </location>
</feature>
<comment type="caution">
    <text evidence="3">The sequence shown here is derived from an EMBL/GenBank/DDBJ whole genome shotgun (WGS) entry which is preliminary data.</text>
</comment>
<dbReference type="CTD" id="36341892"/>
<sequence length="671" mass="76413">MILGWHRAVDMAPLQNSADKVDVDPKSSKSSDCITDAGPGNVLALSKTEGRTLCIPRGRSSRHRSGLYHPENHKEQGAAIRSELSFKGSNSKAEPDKQTNLSNYPLGTLIPPEVLQKRIAEHESEQSFEALRRKVEKEDEEWRRKEEMERLIAERRGCLQDHGVDHQLGILNFQLIYDVNREALRVTLLGANHLRPRDPLEVTLNARVAVTVESSGSNKQVIRPQPKLSMLNKLNSNRNMIYRPNGDHRVPGKTHTADASSSSIYWRTRKPVWNENFVFTGIQNRQLKHLEVVFKVFERYPTKPPEAPREDFIGEVRIPLVKLHKKLTGSSNKMVPEKPLRRLKVTGVQEPEGNTDQQNGEEEEQRVEIELPREKPLAEKEAVARWLEGTISPIPGQDAEMEELQSICNSEAVREELQDPELMDSVSVRELRVAKAEMKTHLDTIRELAIPPFIPKAGKTNQYANLQNEYEDSETELPESERPFIIRRLEGWHFINRVPEMRPYYGTLEIGLNFDPHQGKIIISIIKGKEMRAPNGSLMQLWVSVQQKTRICKKSSPFSAVGSIRLGSKTKASGKEPVAITEKVGKIHRTSVRTETAEPVWDSRFTFNVPKEQLQIVFFDILVHNQEAVIGGLRMGHSGIYRASQQWADMIQRPDRRLWEPTVAENSAQHL</sequence>
<evidence type="ECO:0000313" key="4">
    <source>
        <dbReference type="Proteomes" id="UP000019149"/>
    </source>
</evidence>
<feature type="region of interest" description="Disordered" evidence="1">
    <location>
        <begin position="19"/>
        <end position="41"/>
    </location>
</feature>
<dbReference type="GO" id="GO:0048791">
    <property type="term" value="P:calcium ion-regulated exocytosis of neurotransmitter"/>
    <property type="evidence" value="ECO:0007669"/>
    <property type="project" value="TreeGrafter"/>
</dbReference>
<reference evidence="3 4" key="1">
    <citation type="journal article" date="2013" name="Nat. Genet.">
        <title>The genome of the hydatid tapeworm Echinococcus granulosus.</title>
        <authorList>
            <person name="Zheng H."/>
            <person name="Zhang W."/>
            <person name="Zhang L."/>
            <person name="Zhang Z."/>
            <person name="Li J."/>
            <person name="Lu G."/>
            <person name="Zhu Y."/>
            <person name="Wang Y."/>
            <person name="Huang Y."/>
            <person name="Liu J."/>
            <person name="Kang H."/>
            <person name="Chen J."/>
            <person name="Wang L."/>
            <person name="Chen A."/>
            <person name="Yu S."/>
            <person name="Gao Z."/>
            <person name="Jin L."/>
            <person name="Gu W."/>
            <person name="Wang Z."/>
            <person name="Zhao L."/>
            <person name="Shi B."/>
            <person name="Wen H."/>
            <person name="Lin R."/>
            <person name="Jones M.K."/>
            <person name="Brejova B."/>
            <person name="Vinar T."/>
            <person name="Zhao G."/>
            <person name="McManus D.P."/>
            <person name="Chen Z."/>
            <person name="Zhou Y."/>
            <person name="Wang S."/>
        </authorList>
    </citation>
    <scope>NUCLEOTIDE SEQUENCE [LARGE SCALE GENOMIC DNA]</scope>
</reference>
<dbReference type="RefSeq" id="XP_024350154.1">
    <property type="nucleotide sequence ID" value="XM_024495426.1"/>
</dbReference>
<feature type="region of interest" description="Disordered" evidence="1">
    <location>
        <begin position="55"/>
        <end position="76"/>
    </location>
</feature>
<keyword evidence="4" id="KW-1185">Reference proteome</keyword>
<dbReference type="GO" id="GO:0005509">
    <property type="term" value="F:calcium ion binding"/>
    <property type="evidence" value="ECO:0007669"/>
    <property type="project" value="TreeGrafter"/>
</dbReference>
<dbReference type="AlphaFoldDB" id="W6UD94"/>
<name>W6UD94_ECHGR</name>
<evidence type="ECO:0000259" key="2">
    <source>
        <dbReference type="PROSITE" id="PS50004"/>
    </source>
</evidence>
<evidence type="ECO:0000256" key="1">
    <source>
        <dbReference type="SAM" id="MobiDB-lite"/>
    </source>
</evidence>
<proteinExistence type="predicted"/>
<evidence type="ECO:0000313" key="3">
    <source>
        <dbReference type="EMBL" id="EUB58958.1"/>
    </source>
</evidence>
<dbReference type="EMBL" id="APAU02000052">
    <property type="protein sequence ID" value="EUB58958.1"/>
    <property type="molecule type" value="Genomic_DNA"/>
</dbReference>
<dbReference type="SUPFAM" id="SSF49562">
    <property type="entry name" value="C2 domain (Calcium/lipid-binding domain, CaLB)"/>
    <property type="match status" value="2"/>
</dbReference>
<feature type="domain" description="C2" evidence="2">
    <location>
        <begin position="167"/>
        <end position="334"/>
    </location>
</feature>
<dbReference type="KEGG" id="egl:EGR_06177"/>
<dbReference type="OrthoDB" id="9947256at2759"/>
<dbReference type="PANTHER" id="PTHR10024:SF369">
    <property type="entry name" value="FI18813P1"/>
    <property type="match status" value="1"/>
</dbReference>
<dbReference type="GO" id="GO:0005886">
    <property type="term" value="C:plasma membrane"/>
    <property type="evidence" value="ECO:0007669"/>
    <property type="project" value="TreeGrafter"/>
</dbReference>
<dbReference type="Proteomes" id="UP000019149">
    <property type="component" value="Unassembled WGS sequence"/>
</dbReference>
<dbReference type="OMA" id="QKTRICK"/>
<dbReference type="GO" id="GO:0006906">
    <property type="term" value="P:vesicle fusion"/>
    <property type="evidence" value="ECO:0007669"/>
    <property type="project" value="TreeGrafter"/>
</dbReference>
<gene>
    <name evidence="3" type="ORF">EGR_06177</name>
</gene>
<dbReference type="STRING" id="6210.W6UD94"/>
<dbReference type="PANTHER" id="PTHR10024">
    <property type="entry name" value="SYNAPTOTAGMIN"/>
    <property type="match status" value="1"/>
</dbReference>
<dbReference type="SMART" id="SM00239">
    <property type="entry name" value="C2"/>
    <property type="match status" value="2"/>
</dbReference>
<dbReference type="GO" id="GO:0098793">
    <property type="term" value="C:presynapse"/>
    <property type="evidence" value="ECO:0007669"/>
    <property type="project" value="GOC"/>
</dbReference>
<dbReference type="GO" id="GO:0005544">
    <property type="term" value="F:calcium-dependent phospholipid binding"/>
    <property type="evidence" value="ECO:0007669"/>
    <property type="project" value="TreeGrafter"/>
</dbReference>
<feature type="compositionally biased region" description="Basic and acidic residues" evidence="1">
    <location>
        <begin position="19"/>
        <end position="29"/>
    </location>
</feature>
<dbReference type="InterPro" id="IPR000008">
    <property type="entry name" value="C2_dom"/>
</dbReference>
<dbReference type="GO" id="GO:0001786">
    <property type="term" value="F:phosphatidylserine binding"/>
    <property type="evidence" value="ECO:0007669"/>
    <property type="project" value="TreeGrafter"/>
</dbReference>
<dbReference type="Pfam" id="PF00168">
    <property type="entry name" value="C2"/>
    <property type="match status" value="2"/>
</dbReference>
<dbReference type="GO" id="GO:0070382">
    <property type="term" value="C:exocytic vesicle"/>
    <property type="evidence" value="ECO:0007669"/>
    <property type="project" value="TreeGrafter"/>
</dbReference>